<accession>A0A0A9H247</accession>
<dbReference type="EMBL" id="GBRH01166601">
    <property type="protein sequence ID" value="JAE31295.1"/>
    <property type="molecule type" value="Transcribed_RNA"/>
</dbReference>
<sequence length="73" mass="8126">MAPYRPSTQRKPGQHVRYLLPWGRTRRSSAKICTSASVSTDSITQQGYLMTASLKAFPQMHCSHPQACHSCSC</sequence>
<protein>
    <submittedName>
        <fullName evidence="1">Uncharacterized protein</fullName>
    </submittedName>
</protein>
<reference evidence="1" key="1">
    <citation type="submission" date="2014-09" db="EMBL/GenBank/DDBJ databases">
        <authorList>
            <person name="Magalhaes I.L.F."/>
            <person name="Oliveira U."/>
            <person name="Santos F.R."/>
            <person name="Vidigal T.H.D.A."/>
            <person name="Brescovit A.D."/>
            <person name="Santos A.J."/>
        </authorList>
    </citation>
    <scope>NUCLEOTIDE SEQUENCE</scope>
    <source>
        <tissue evidence="1">Shoot tissue taken approximately 20 cm above the soil surface</tissue>
    </source>
</reference>
<evidence type="ECO:0000313" key="1">
    <source>
        <dbReference type="EMBL" id="JAE31295.1"/>
    </source>
</evidence>
<reference evidence="1" key="2">
    <citation type="journal article" date="2015" name="Data Brief">
        <title>Shoot transcriptome of the giant reed, Arundo donax.</title>
        <authorList>
            <person name="Barrero R.A."/>
            <person name="Guerrero F.D."/>
            <person name="Moolhuijzen P."/>
            <person name="Goolsby J.A."/>
            <person name="Tidwell J."/>
            <person name="Bellgard S.E."/>
            <person name="Bellgard M.I."/>
        </authorList>
    </citation>
    <scope>NUCLEOTIDE SEQUENCE</scope>
    <source>
        <tissue evidence="1">Shoot tissue taken approximately 20 cm above the soil surface</tissue>
    </source>
</reference>
<organism evidence="1">
    <name type="scientific">Arundo donax</name>
    <name type="common">Giant reed</name>
    <name type="synonym">Donax arundinaceus</name>
    <dbReference type="NCBI Taxonomy" id="35708"/>
    <lineage>
        <taxon>Eukaryota</taxon>
        <taxon>Viridiplantae</taxon>
        <taxon>Streptophyta</taxon>
        <taxon>Embryophyta</taxon>
        <taxon>Tracheophyta</taxon>
        <taxon>Spermatophyta</taxon>
        <taxon>Magnoliopsida</taxon>
        <taxon>Liliopsida</taxon>
        <taxon>Poales</taxon>
        <taxon>Poaceae</taxon>
        <taxon>PACMAD clade</taxon>
        <taxon>Arundinoideae</taxon>
        <taxon>Arundineae</taxon>
        <taxon>Arundo</taxon>
    </lineage>
</organism>
<name>A0A0A9H247_ARUDO</name>
<dbReference type="AlphaFoldDB" id="A0A0A9H247"/>
<proteinExistence type="predicted"/>